<dbReference type="EC" id="2.4.-.-" evidence="3"/>
<keyword evidence="3" id="KW-0328">Glycosyltransferase</keyword>
<name>A0ABD5PGQ3_9EURY</name>
<keyword evidence="3" id="KW-0808">Transferase</keyword>
<comment type="caution">
    <text evidence="3">The sequence shown here is derived from an EMBL/GenBank/DDBJ whole genome shotgun (WGS) entry which is preliminary data.</text>
</comment>
<dbReference type="Pfam" id="PF00534">
    <property type="entry name" value="Glycos_transf_1"/>
    <property type="match status" value="1"/>
</dbReference>
<dbReference type="Proteomes" id="UP001595921">
    <property type="component" value="Unassembled WGS sequence"/>
</dbReference>
<reference evidence="3 4" key="1">
    <citation type="journal article" date="2019" name="Int. J. Syst. Evol. Microbiol.">
        <title>The Global Catalogue of Microorganisms (GCM) 10K type strain sequencing project: providing services to taxonomists for standard genome sequencing and annotation.</title>
        <authorList>
            <consortium name="The Broad Institute Genomics Platform"/>
            <consortium name="The Broad Institute Genome Sequencing Center for Infectious Disease"/>
            <person name="Wu L."/>
            <person name="Ma J."/>
        </authorList>
    </citation>
    <scope>NUCLEOTIDE SEQUENCE [LARGE SCALE GENOMIC DNA]</scope>
    <source>
        <strain evidence="3 4">CGMCC 1.12553</strain>
    </source>
</reference>
<organism evidence="3 4">
    <name type="scientific">Halobium salinum</name>
    <dbReference type="NCBI Taxonomy" id="1364940"/>
    <lineage>
        <taxon>Archaea</taxon>
        <taxon>Methanobacteriati</taxon>
        <taxon>Methanobacteriota</taxon>
        <taxon>Stenosarchaea group</taxon>
        <taxon>Halobacteria</taxon>
        <taxon>Halobacteriales</taxon>
        <taxon>Haloferacaceae</taxon>
        <taxon>Halobium</taxon>
    </lineage>
</organism>
<evidence type="ECO:0000313" key="4">
    <source>
        <dbReference type="Proteomes" id="UP001595921"/>
    </source>
</evidence>
<dbReference type="InterPro" id="IPR001296">
    <property type="entry name" value="Glyco_trans_1"/>
</dbReference>
<sequence length="340" mass="37530">MSGGAGADTGAAGPSGDDAPAIRVLNLVTTPRSFYRKQEAALDAAGIEYTTLEVPGEHRNLDDRVEERTPKHYAQFLPQVLSEAWRGDYDLVHANFGLTAPFALAQLRLPVVVSLWGGEFRENPFTPLIEAATARADEVIVPSRMMRRFVDRETHLIPYPIDTEQFQPMDRREARERLGWDPDETVVFFPAAPGREEKDFPLAERVVDGIDSDVRLHTAGSIPYDEMPLVMNASNAVLCTSKRETGPMIVKEAAACNVPVVSRPVGFVPEVLDGVTNSYVADDEDGLREGLRAVLDDDGRADGRGPIASYGTAEMGEALRQVYERVLPEEKRRPEPAIRF</sequence>
<keyword evidence="4" id="KW-1185">Reference proteome</keyword>
<evidence type="ECO:0000259" key="2">
    <source>
        <dbReference type="Pfam" id="PF13439"/>
    </source>
</evidence>
<feature type="domain" description="Glycosyltransferase subfamily 4-like N-terminal" evidence="2">
    <location>
        <begin position="66"/>
        <end position="164"/>
    </location>
</feature>
<dbReference type="CDD" id="cd03801">
    <property type="entry name" value="GT4_PimA-like"/>
    <property type="match status" value="1"/>
</dbReference>
<dbReference type="GO" id="GO:0016757">
    <property type="term" value="F:glycosyltransferase activity"/>
    <property type="evidence" value="ECO:0007669"/>
    <property type="project" value="UniProtKB-KW"/>
</dbReference>
<dbReference type="RefSeq" id="WP_267621445.1">
    <property type="nucleotide sequence ID" value="NZ_JAODIW010000006.1"/>
</dbReference>
<dbReference type="AlphaFoldDB" id="A0ABD5PGQ3"/>
<evidence type="ECO:0000313" key="3">
    <source>
        <dbReference type="EMBL" id="MFC4359704.1"/>
    </source>
</evidence>
<gene>
    <name evidence="3" type="ORF">ACFO0N_17300</name>
</gene>
<dbReference type="SUPFAM" id="SSF53756">
    <property type="entry name" value="UDP-Glycosyltransferase/glycogen phosphorylase"/>
    <property type="match status" value="1"/>
</dbReference>
<evidence type="ECO:0000259" key="1">
    <source>
        <dbReference type="Pfam" id="PF00534"/>
    </source>
</evidence>
<accession>A0ABD5PGQ3</accession>
<protein>
    <submittedName>
        <fullName evidence="3">Glycosyltransferase family 4 protein</fullName>
        <ecNumber evidence="3">2.4.-.-</ecNumber>
    </submittedName>
</protein>
<proteinExistence type="predicted"/>
<dbReference type="Pfam" id="PF13439">
    <property type="entry name" value="Glyco_transf_4"/>
    <property type="match status" value="1"/>
</dbReference>
<dbReference type="EMBL" id="JBHSDS010000008">
    <property type="protein sequence ID" value="MFC4359704.1"/>
    <property type="molecule type" value="Genomic_DNA"/>
</dbReference>
<dbReference type="Gene3D" id="3.40.50.2000">
    <property type="entry name" value="Glycogen Phosphorylase B"/>
    <property type="match status" value="2"/>
</dbReference>
<dbReference type="InterPro" id="IPR028098">
    <property type="entry name" value="Glyco_trans_4-like_N"/>
</dbReference>
<feature type="domain" description="Glycosyl transferase family 1" evidence="1">
    <location>
        <begin position="217"/>
        <end position="299"/>
    </location>
</feature>
<dbReference type="PANTHER" id="PTHR12526">
    <property type="entry name" value="GLYCOSYLTRANSFERASE"/>
    <property type="match status" value="1"/>
</dbReference>